<dbReference type="Gene3D" id="3.40.50.1010">
    <property type="entry name" value="5'-nuclease"/>
    <property type="match status" value="1"/>
</dbReference>
<organism evidence="2 3">
    <name type="scientific">Candidatus Woesebacteria bacterium RIFCSPHIGHO2_01_FULL_38_9b</name>
    <dbReference type="NCBI Taxonomy" id="1802493"/>
    <lineage>
        <taxon>Bacteria</taxon>
        <taxon>Candidatus Woeseibacteriota</taxon>
    </lineage>
</organism>
<evidence type="ECO:0000313" key="2">
    <source>
        <dbReference type="EMBL" id="OGM21812.1"/>
    </source>
</evidence>
<evidence type="ECO:0000313" key="3">
    <source>
        <dbReference type="Proteomes" id="UP000178750"/>
    </source>
</evidence>
<dbReference type="InterPro" id="IPR021139">
    <property type="entry name" value="NYN"/>
</dbReference>
<dbReference type="CDD" id="cd10911">
    <property type="entry name" value="PIN_LabA"/>
    <property type="match status" value="1"/>
</dbReference>
<protein>
    <recommendedName>
        <fullName evidence="1">NYN domain-containing protein</fullName>
    </recommendedName>
</protein>
<comment type="caution">
    <text evidence="2">The sequence shown here is derived from an EMBL/GenBank/DDBJ whole genome shotgun (WGS) entry which is preliminary data.</text>
</comment>
<dbReference type="Pfam" id="PF01936">
    <property type="entry name" value="NYN"/>
    <property type="match status" value="1"/>
</dbReference>
<evidence type="ECO:0000259" key="1">
    <source>
        <dbReference type="Pfam" id="PF01936"/>
    </source>
</evidence>
<reference evidence="2 3" key="1">
    <citation type="journal article" date="2016" name="Nat. Commun.">
        <title>Thousands of microbial genomes shed light on interconnected biogeochemical processes in an aquifer system.</title>
        <authorList>
            <person name="Anantharaman K."/>
            <person name="Brown C.T."/>
            <person name="Hug L.A."/>
            <person name="Sharon I."/>
            <person name="Castelle C.J."/>
            <person name="Probst A.J."/>
            <person name="Thomas B.C."/>
            <person name="Singh A."/>
            <person name="Wilkins M.J."/>
            <person name="Karaoz U."/>
            <person name="Brodie E.L."/>
            <person name="Williams K.H."/>
            <person name="Hubbard S.S."/>
            <person name="Banfield J.F."/>
        </authorList>
    </citation>
    <scope>NUCLEOTIDE SEQUENCE [LARGE SCALE GENOMIC DNA]</scope>
</reference>
<feature type="domain" description="NYN" evidence="1">
    <location>
        <begin position="26"/>
        <end position="175"/>
    </location>
</feature>
<name>A0A1F7Y3H5_9BACT</name>
<sequence>MNERKLYIMKHSSHNNNNLLFTGKCVVFVDAANLANSAKKFGKTVDYKRFAQYFHSCNQATSLRYYGPTFHAKKQQGFFGMLDKIGFTIITKPIKVIRDQKSHHDIHKANFDVELAVDAVILLKYFDVFILFSGDSDFVYLCQYLKRHKKTIVIFSTRYRIAKELIDVADQFIDIKEYAEEFLRIYSF</sequence>
<dbReference type="Proteomes" id="UP000178750">
    <property type="component" value="Unassembled WGS sequence"/>
</dbReference>
<dbReference type="InterPro" id="IPR047140">
    <property type="entry name" value="LabA"/>
</dbReference>
<dbReference type="EMBL" id="MGGF01000024">
    <property type="protein sequence ID" value="OGM21812.1"/>
    <property type="molecule type" value="Genomic_DNA"/>
</dbReference>
<dbReference type="PANTHER" id="PTHR35458">
    <property type="entry name" value="SLR0755 PROTEIN"/>
    <property type="match status" value="1"/>
</dbReference>
<proteinExistence type="predicted"/>
<dbReference type="AlphaFoldDB" id="A0A1F7Y3H5"/>
<gene>
    <name evidence="2" type="ORF">A2863_04355</name>
</gene>
<accession>A0A1F7Y3H5</accession>
<dbReference type="PANTHER" id="PTHR35458:SF8">
    <property type="entry name" value="SLR0650 PROTEIN"/>
    <property type="match status" value="1"/>
</dbReference>
<dbReference type="GO" id="GO:0004540">
    <property type="term" value="F:RNA nuclease activity"/>
    <property type="evidence" value="ECO:0007669"/>
    <property type="project" value="InterPro"/>
</dbReference>